<accession>A0A4R2IEQ1</accession>
<dbReference type="PANTHER" id="PTHR12526:SF600">
    <property type="entry name" value="GLYCOSYL TRANSFERASE GROUP 1"/>
    <property type="match status" value="1"/>
</dbReference>
<dbReference type="Gene3D" id="3.40.50.2000">
    <property type="entry name" value="Glycogen Phosphorylase B"/>
    <property type="match status" value="2"/>
</dbReference>
<comment type="caution">
    <text evidence="1">The sequence shown here is derived from an EMBL/GenBank/DDBJ whole genome shotgun (WGS) entry which is preliminary data.</text>
</comment>
<name>A0A4R2IEQ1_9GAMM</name>
<dbReference type="Proteomes" id="UP000294862">
    <property type="component" value="Unassembled WGS sequence"/>
</dbReference>
<dbReference type="GO" id="GO:0016757">
    <property type="term" value="F:glycosyltransferase activity"/>
    <property type="evidence" value="ECO:0007669"/>
    <property type="project" value="TreeGrafter"/>
</dbReference>
<reference evidence="1 2" key="1">
    <citation type="journal article" date="2015" name="Stand. Genomic Sci.">
        <title>Genomic Encyclopedia of Bacterial and Archaeal Type Strains, Phase III: the genomes of soil and plant-associated and newly described type strains.</title>
        <authorList>
            <person name="Whitman W.B."/>
            <person name="Woyke T."/>
            <person name="Klenk H.P."/>
            <person name="Zhou Y."/>
            <person name="Lilburn T.G."/>
            <person name="Beck B.J."/>
            <person name="De Vos P."/>
            <person name="Vandamme P."/>
            <person name="Eisen J.A."/>
            <person name="Garrity G."/>
            <person name="Hugenholtz P."/>
            <person name="Kyrpides N.C."/>
        </authorList>
    </citation>
    <scope>NUCLEOTIDE SEQUENCE [LARGE SCALE GENOMIC DNA]</scope>
    <source>
        <strain evidence="1 2">A3</strain>
    </source>
</reference>
<dbReference type="Pfam" id="PF13692">
    <property type="entry name" value="Glyco_trans_1_4"/>
    <property type="match status" value="1"/>
</dbReference>
<keyword evidence="1" id="KW-0808">Transferase</keyword>
<protein>
    <submittedName>
        <fullName evidence="1">Glycosyltransferase involved in cell wall biosynthesis</fullName>
    </submittedName>
</protein>
<organism evidence="1 2">
    <name type="scientific">Dokdonella fugitiva</name>
    <dbReference type="NCBI Taxonomy" id="328517"/>
    <lineage>
        <taxon>Bacteria</taxon>
        <taxon>Pseudomonadati</taxon>
        <taxon>Pseudomonadota</taxon>
        <taxon>Gammaproteobacteria</taxon>
        <taxon>Lysobacterales</taxon>
        <taxon>Rhodanobacteraceae</taxon>
        <taxon>Dokdonella</taxon>
    </lineage>
</organism>
<proteinExistence type="predicted"/>
<gene>
    <name evidence="1" type="ORF">EV148_101592</name>
</gene>
<dbReference type="EMBL" id="SLWQ01000001">
    <property type="protein sequence ID" value="TCO43173.1"/>
    <property type="molecule type" value="Genomic_DNA"/>
</dbReference>
<dbReference type="RefSeq" id="WP_131993197.1">
    <property type="nucleotide sequence ID" value="NZ_JACGXM010000002.1"/>
</dbReference>
<dbReference type="AlphaFoldDB" id="A0A4R2IEQ1"/>
<evidence type="ECO:0000313" key="2">
    <source>
        <dbReference type="Proteomes" id="UP000294862"/>
    </source>
</evidence>
<dbReference type="SUPFAM" id="SSF53756">
    <property type="entry name" value="UDP-Glycosyltransferase/glycogen phosphorylase"/>
    <property type="match status" value="1"/>
</dbReference>
<dbReference type="OrthoDB" id="9807209at2"/>
<sequence length="386" mass="40876">MRILIVATKSPHPARDGGRLALWHTLCGLADAGHELAVVAPAGERDHNRNTARDLPYRMHEVATRPRGAPGALMHAIAHGRSLGVARHALAGMRAAVAAEVARWQPQLVHAEQLHAFANCAAALAHAVPVVLRMQNVESALREQQAMRHAPRLAWRLEAARLRADERAAIARAARTVTLTEDDATALRAVQPAATIAPVAPAFPAHLPAAAAVEGDPAIALAGSGGWWPNADGERWLLHEAWPLVAKRLPHAVLHCFGGGAGAHERVRRHPAPADSCTAFPHGAIAAVPLRAGSGIRMRILEAWARGLPVVATPVAARGLAAVHGRELLVAESAEEFAEALARIHADRALRDALVAAGTACLRRHHDIAQQTRALLEVYAAACATP</sequence>
<dbReference type="PANTHER" id="PTHR12526">
    <property type="entry name" value="GLYCOSYLTRANSFERASE"/>
    <property type="match status" value="1"/>
</dbReference>
<evidence type="ECO:0000313" key="1">
    <source>
        <dbReference type="EMBL" id="TCO43173.1"/>
    </source>
</evidence>
<keyword evidence="2" id="KW-1185">Reference proteome</keyword>